<accession>A0A1B7HQZ1</accession>
<dbReference type="EMBL" id="LXEO01000020">
    <property type="protein sequence ID" value="OAT18066.1"/>
    <property type="molecule type" value="Genomic_DNA"/>
</dbReference>
<dbReference type="PATRIC" id="fig|1354255.3.peg.1955"/>
<evidence type="ECO:0000256" key="1">
    <source>
        <dbReference type="SAM" id="Phobius"/>
    </source>
</evidence>
<gene>
    <name evidence="2" type="ORF">M979_1895</name>
</gene>
<feature type="transmembrane region" description="Helical" evidence="1">
    <location>
        <begin position="66"/>
        <end position="86"/>
    </location>
</feature>
<proteinExistence type="predicted"/>
<reference evidence="2 3" key="1">
    <citation type="submission" date="2016-04" db="EMBL/GenBank/DDBJ databases">
        <title>ATOL: Assembling a taxonomically balanced genome-scale reconstruction of the evolutionary history of the Enterobacteriaceae.</title>
        <authorList>
            <person name="Plunkett G.III."/>
            <person name="Neeno-Eckwall E.C."/>
            <person name="Glasner J.D."/>
            <person name="Perna N.T."/>
        </authorList>
    </citation>
    <scope>NUCLEOTIDE SEQUENCE [LARGE SCALE GENOMIC DNA]</scope>
    <source>
        <strain evidence="2 3">ATCC 51607</strain>
    </source>
</reference>
<keyword evidence="1" id="KW-1133">Transmembrane helix</keyword>
<sequence length="418" mass="45806">MWLQINQLICGCDGGITMPVYLDAIPDVAPKIERPDTRRWLYLLAVALVTGNVLTFWQWTGNREGFTFWFTALGLPFCIWGLVFSFRRFGYKCDQVWAASWDRERMLLIEEETARGQRSARILASGVNTQPGNGSAKLLSAVKSAASQLSMQVPRAGGLPVRHSRLPGFKDMQQRQDLDAVLKSIASQVSPVLESIPAGVPSRLMVDCDIAGIPDAPEQISRVLSSLTDRRLRLLNIGGLAALDLWLDEAWSQPTVLIILSAVVRAEPLEDEGEAIAWLLLLNRHHAAFPDAVKLHRPEKGHADTLSQTLNRALLWCRKPPEDMKAAWTTGKDVAQGGEWISACEANGITFSMTEDNHDVDQTTGYTGQAAPWLGIALAAAAAQHSGPQVVVAQTSPDDIWIVGITADNKTGKNRDLS</sequence>
<name>A0A1B7HQZ1_9ENTR</name>
<keyword evidence="3" id="KW-1185">Reference proteome</keyword>
<keyword evidence="1" id="KW-0472">Membrane</keyword>
<dbReference type="AlphaFoldDB" id="A0A1B7HQZ1"/>
<comment type="caution">
    <text evidence="2">The sequence shown here is derived from an EMBL/GenBank/DDBJ whole genome shotgun (WGS) entry which is preliminary data.</text>
</comment>
<dbReference type="Proteomes" id="UP000078286">
    <property type="component" value="Unassembled WGS sequence"/>
</dbReference>
<evidence type="ECO:0000313" key="3">
    <source>
        <dbReference type="Proteomes" id="UP000078286"/>
    </source>
</evidence>
<protein>
    <submittedName>
        <fullName evidence="2">Uncharacterized protein</fullName>
    </submittedName>
</protein>
<evidence type="ECO:0000313" key="2">
    <source>
        <dbReference type="EMBL" id="OAT18066.1"/>
    </source>
</evidence>
<feature type="transmembrane region" description="Helical" evidence="1">
    <location>
        <begin position="40"/>
        <end position="60"/>
    </location>
</feature>
<organism evidence="2 3">
    <name type="scientific">Buttiauxella noackiae ATCC 51607</name>
    <dbReference type="NCBI Taxonomy" id="1354255"/>
    <lineage>
        <taxon>Bacteria</taxon>
        <taxon>Pseudomonadati</taxon>
        <taxon>Pseudomonadota</taxon>
        <taxon>Gammaproteobacteria</taxon>
        <taxon>Enterobacterales</taxon>
        <taxon>Enterobacteriaceae</taxon>
        <taxon>Buttiauxella</taxon>
    </lineage>
</organism>
<keyword evidence="1" id="KW-0812">Transmembrane</keyword>